<dbReference type="GO" id="GO:0005654">
    <property type="term" value="C:nucleoplasm"/>
    <property type="evidence" value="ECO:0007669"/>
    <property type="project" value="TreeGrafter"/>
</dbReference>
<proteinExistence type="predicted"/>
<dbReference type="PANTHER" id="PTHR10621">
    <property type="entry name" value="UV EXCISION REPAIR PROTEIN RAD23"/>
    <property type="match status" value="1"/>
</dbReference>
<dbReference type="GO" id="GO:0070628">
    <property type="term" value="F:proteasome binding"/>
    <property type="evidence" value="ECO:0007669"/>
    <property type="project" value="TreeGrafter"/>
</dbReference>
<dbReference type="GO" id="GO:0043130">
    <property type="term" value="F:ubiquitin binding"/>
    <property type="evidence" value="ECO:0007669"/>
    <property type="project" value="TreeGrafter"/>
</dbReference>
<dbReference type="InterPro" id="IPR000626">
    <property type="entry name" value="Ubiquitin-like_dom"/>
</dbReference>
<dbReference type="GO" id="GO:0043161">
    <property type="term" value="P:proteasome-mediated ubiquitin-dependent protein catabolic process"/>
    <property type="evidence" value="ECO:0007669"/>
    <property type="project" value="TreeGrafter"/>
</dbReference>
<dbReference type="Gene3D" id="3.10.20.90">
    <property type="entry name" value="Phosphatidylinositol 3-kinase Catalytic Subunit, Chain A, domain 1"/>
    <property type="match status" value="3"/>
</dbReference>
<keyword evidence="3" id="KW-1185">Reference proteome</keyword>
<dbReference type="SUPFAM" id="SSF54236">
    <property type="entry name" value="Ubiquitin-like"/>
    <property type="match status" value="3"/>
</dbReference>
<dbReference type="GO" id="GO:0005829">
    <property type="term" value="C:cytosol"/>
    <property type="evidence" value="ECO:0007669"/>
    <property type="project" value="TreeGrafter"/>
</dbReference>
<evidence type="ECO:0000259" key="1">
    <source>
        <dbReference type="PROSITE" id="PS50053"/>
    </source>
</evidence>
<dbReference type="CDD" id="cd17039">
    <property type="entry name" value="Ubl_ubiquitin_like"/>
    <property type="match status" value="1"/>
</dbReference>
<dbReference type="eggNOG" id="KOG0001">
    <property type="taxonomic scope" value="Eukaryota"/>
</dbReference>
<dbReference type="Gramene" id="KMS96272">
    <property type="protein sequence ID" value="KMS96272"/>
    <property type="gene ID" value="BVRB_000770"/>
</dbReference>
<name>A0A0J8B8V9_BETVV</name>
<evidence type="ECO:0000313" key="2">
    <source>
        <dbReference type="EMBL" id="KMS96272.1"/>
    </source>
</evidence>
<evidence type="ECO:0000313" key="3">
    <source>
        <dbReference type="Proteomes" id="UP000035740"/>
    </source>
</evidence>
<sequence length="280" mass="32309">MDVTFETQKGEKFTIEIGYFDTVLEIKEKIQKYREIPISNQTLIFNGKILEDNGDVSSCVILHNSYMHLIVANHLEKPKSPEKLKIMNEDFHSFSKKIRLFLKLPISNSQHHQRLSIEVDLCDSVAQLKENLYQIEGFPKRPLTLYVKGIIELQDNRHLREYELTDGSEIDILIKPSSVPTPSGMTNTISNTSAKKLKVIVLSKCETKKLIVDVNPMDRVQVLRNELEKLQQKVNFQLPPEGYFFIYNQNVMEEKETFHWHNVRQGDTIDIFNGSVTGGS</sequence>
<dbReference type="AlphaFoldDB" id="A0A0J8B8V9"/>
<dbReference type="OMA" id="MVLTKCG"/>
<accession>A0A0J8B8V9</accession>
<reference evidence="2 3" key="1">
    <citation type="journal article" date="2014" name="Nature">
        <title>The genome of the recently domesticated crop plant sugar beet (Beta vulgaris).</title>
        <authorList>
            <person name="Dohm J.C."/>
            <person name="Minoche A.E."/>
            <person name="Holtgrawe D."/>
            <person name="Capella-Gutierrez S."/>
            <person name="Zakrzewski F."/>
            <person name="Tafer H."/>
            <person name="Rupp O."/>
            <person name="Sorensen T.R."/>
            <person name="Stracke R."/>
            <person name="Reinhardt R."/>
            <person name="Goesmann A."/>
            <person name="Kraft T."/>
            <person name="Schulz B."/>
            <person name="Stadler P.F."/>
            <person name="Schmidt T."/>
            <person name="Gabaldon T."/>
            <person name="Lehrach H."/>
            <person name="Weisshaar B."/>
            <person name="Himmelbauer H."/>
        </authorList>
    </citation>
    <scope>NUCLEOTIDE SEQUENCE [LARGE SCALE GENOMIC DNA]</scope>
    <source>
        <tissue evidence="2">Taproot</tissue>
    </source>
</reference>
<dbReference type="InterPro" id="IPR019954">
    <property type="entry name" value="Ubiquitin_CS"/>
</dbReference>
<dbReference type="Pfam" id="PF00240">
    <property type="entry name" value="ubiquitin"/>
    <property type="match status" value="2"/>
</dbReference>
<dbReference type="SMART" id="SM00213">
    <property type="entry name" value="UBQ"/>
    <property type="match status" value="2"/>
</dbReference>
<dbReference type="GO" id="GO:0031593">
    <property type="term" value="F:polyubiquitin modification-dependent protein binding"/>
    <property type="evidence" value="ECO:0007669"/>
    <property type="project" value="TreeGrafter"/>
</dbReference>
<dbReference type="PANTHER" id="PTHR10621:SF38">
    <property type="entry name" value="UBIQUITIN DOMAIN-CONTAINING PROTEIN 7SL RNA1-RELATED"/>
    <property type="match status" value="1"/>
</dbReference>
<dbReference type="PROSITE" id="PS00299">
    <property type="entry name" value="UBIQUITIN_1"/>
    <property type="match status" value="1"/>
</dbReference>
<dbReference type="FunFam" id="3.10.20.90:FF:000341">
    <property type="entry name" value="Ubiquitin-like superfamily protein"/>
    <property type="match status" value="1"/>
</dbReference>
<dbReference type="InterPro" id="IPR029071">
    <property type="entry name" value="Ubiquitin-like_domsf"/>
</dbReference>
<protein>
    <recommendedName>
        <fullName evidence="1">Ubiquitin-like domain-containing protein</fullName>
    </recommendedName>
</protein>
<dbReference type="EMBL" id="KQ090397">
    <property type="protein sequence ID" value="KMS96272.1"/>
    <property type="molecule type" value="Genomic_DNA"/>
</dbReference>
<organism evidence="2 3">
    <name type="scientific">Beta vulgaris subsp. vulgaris</name>
    <name type="common">Beet</name>
    <dbReference type="NCBI Taxonomy" id="3555"/>
    <lineage>
        <taxon>Eukaryota</taxon>
        <taxon>Viridiplantae</taxon>
        <taxon>Streptophyta</taxon>
        <taxon>Embryophyta</taxon>
        <taxon>Tracheophyta</taxon>
        <taxon>Spermatophyta</taxon>
        <taxon>Magnoliopsida</taxon>
        <taxon>eudicotyledons</taxon>
        <taxon>Gunneridae</taxon>
        <taxon>Pentapetalae</taxon>
        <taxon>Caryophyllales</taxon>
        <taxon>Chenopodiaceae</taxon>
        <taxon>Betoideae</taxon>
        <taxon>Beta</taxon>
    </lineage>
</organism>
<feature type="domain" description="Ubiquitin-like" evidence="1">
    <location>
        <begin position="1"/>
        <end position="71"/>
    </location>
</feature>
<dbReference type="PROSITE" id="PS50053">
    <property type="entry name" value="UBIQUITIN_2"/>
    <property type="match status" value="2"/>
</dbReference>
<dbReference type="KEGG" id="bvg:104883397"/>
<feature type="domain" description="Ubiquitin-like" evidence="1">
    <location>
        <begin position="98"/>
        <end position="175"/>
    </location>
</feature>
<dbReference type="OrthoDB" id="419317at2759"/>
<dbReference type="Proteomes" id="UP000035740">
    <property type="component" value="Unassembled WGS sequence"/>
</dbReference>
<gene>
    <name evidence="2" type="ORF">BVRB_000770</name>
</gene>